<dbReference type="RefSeq" id="WP_128795594.1">
    <property type="nucleotide sequence ID" value="NZ_CP034669.1"/>
</dbReference>
<organism evidence="1 2">
    <name type="scientific">Corallococcus coralloides</name>
    <name type="common">Myxococcus coralloides</name>
    <dbReference type="NCBI Taxonomy" id="184914"/>
    <lineage>
        <taxon>Bacteria</taxon>
        <taxon>Pseudomonadati</taxon>
        <taxon>Myxococcota</taxon>
        <taxon>Myxococcia</taxon>
        <taxon>Myxococcales</taxon>
        <taxon>Cystobacterineae</taxon>
        <taxon>Myxococcaceae</taxon>
        <taxon>Corallococcus</taxon>
    </lineage>
</organism>
<reference evidence="1 2" key="1">
    <citation type="submission" date="2018-12" db="EMBL/GenBank/DDBJ databases">
        <title>Complete Genome Sequence of the Corallopyronin A producing Myxobacterium Corallococcus coralloides B035.</title>
        <authorList>
            <person name="Bouhired S.M."/>
            <person name="Rupp O."/>
            <person name="Blom J."/>
            <person name="Schaeberle T.F."/>
            <person name="Kehraus S."/>
            <person name="Schiefer A."/>
            <person name="Pfarr K."/>
            <person name="Goesmann A."/>
            <person name="Hoerauf A."/>
            <person name="Koenig G.M."/>
        </authorList>
    </citation>
    <scope>NUCLEOTIDE SEQUENCE [LARGE SCALE GENOMIC DNA]</scope>
    <source>
        <strain evidence="1 2">B035</strain>
    </source>
</reference>
<sequence length="444" mass="50816">MKVPTLRDLSKVDSLHFAFTGAYDPRNGLENEVAPFLDALEQCAGGWMPSIVKTSRKRKYSREAVWRALEERRADYGTIIGLFRSENPSVSLVLHLGPMDEQPSLSIDISIQPLSFFSEVEESRSFVDAARAWASRYPSDYASAHSLADRGLTASPAFGRDDPTWKRDGFDRIYELYWLNVFGPKLVESVGRERMLSTPAHLVEELPNGSVLLVLWPTAAEFAGEEARVAQARAHVHLRPDLDFDTLLRTLRERSAALVPVEPRFHPDVAPFLSRLPDEFSLSERQRKIAELNGFRPPEPEEWLPVAHPSDVENPERVRSHYDDLSEGLVAVLHTKVPSIMSETSESLTDLDFHFWKEHFPTRYTRDVIEGHTIPALGVYLGDVLVRRLGGTWVLRAKMEESQVRVGKRVWLPFLRARRYMQSRESLLEYSLTQFFKEAERYRP</sequence>
<evidence type="ECO:0000313" key="1">
    <source>
        <dbReference type="EMBL" id="QAT83445.1"/>
    </source>
</evidence>
<dbReference type="Proteomes" id="UP000288758">
    <property type="component" value="Chromosome"/>
</dbReference>
<gene>
    <name evidence="1" type="ORF">EJ065_1847</name>
</gene>
<evidence type="ECO:0000313" key="2">
    <source>
        <dbReference type="Proteomes" id="UP000288758"/>
    </source>
</evidence>
<accession>A0A410RNL8</accession>
<proteinExistence type="predicted"/>
<dbReference type="EMBL" id="CP034669">
    <property type="protein sequence ID" value="QAT83445.1"/>
    <property type="molecule type" value="Genomic_DNA"/>
</dbReference>
<protein>
    <submittedName>
        <fullName evidence="1">Uncharacterized protein</fullName>
    </submittedName>
</protein>
<name>A0A410RNL8_CORCK</name>
<dbReference type="AlphaFoldDB" id="A0A410RNL8"/>